<dbReference type="PANTHER" id="PTHR42648:SF25">
    <property type="entry name" value="RNA-DIRECTED DNA POLYMERASE"/>
    <property type="match status" value="1"/>
</dbReference>
<proteinExistence type="predicted"/>
<dbReference type="Proteomes" id="UP000077755">
    <property type="component" value="Chromosome 2"/>
</dbReference>
<dbReference type="InterPro" id="IPR054722">
    <property type="entry name" value="PolX-like_BBD"/>
</dbReference>
<dbReference type="InterPro" id="IPR039537">
    <property type="entry name" value="Retrotran_Ty1/copia-like"/>
</dbReference>
<dbReference type="InterPro" id="IPR036875">
    <property type="entry name" value="Znf_CCHC_sf"/>
</dbReference>
<dbReference type="InterPro" id="IPR025724">
    <property type="entry name" value="GAG-pre-integrase_dom"/>
</dbReference>
<dbReference type="SMART" id="SM00343">
    <property type="entry name" value="ZnF_C2HC"/>
    <property type="match status" value="1"/>
</dbReference>
<keyword evidence="1" id="KW-0378">Hydrolase</keyword>
<evidence type="ECO:0000259" key="2">
    <source>
        <dbReference type="SMART" id="SM00343"/>
    </source>
</evidence>
<dbReference type="SUPFAM" id="SSF57756">
    <property type="entry name" value="Retrovirus zinc finger-like domains"/>
    <property type="match status" value="1"/>
</dbReference>
<feature type="domain" description="CCHC-type" evidence="2">
    <location>
        <begin position="79"/>
        <end position="95"/>
    </location>
</feature>
<dbReference type="GO" id="GO:0008270">
    <property type="term" value="F:zinc ion binding"/>
    <property type="evidence" value="ECO:0007669"/>
    <property type="project" value="InterPro"/>
</dbReference>
<keyword evidence="1" id="KW-0645">Protease</keyword>
<name>A0AAF0WBK2_DAUCS</name>
<dbReference type="Pfam" id="PF00098">
    <property type="entry name" value="zf-CCHC"/>
    <property type="match status" value="1"/>
</dbReference>
<evidence type="ECO:0000313" key="3">
    <source>
        <dbReference type="EMBL" id="WOG86064.1"/>
    </source>
</evidence>
<protein>
    <recommendedName>
        <fullName evidence="2">CCHC-type domain-containing protein</fullName>
    </recommendedName>
</protein>
<dbReference type="InterPro" id="IPR001878">
    <property type="entry name" value="Znf_CCHC"/>
</dbReference>
<dbReference type="GO" id="GO:0006508">
    <property type="term" value="P:proteolysis"/>
    <property type="evidence" value="ECO:0007669"/>
    <property type="project" value="UniProtKB-KW"/>
</dbReference>
<dbReference type="GO" id="GO:0008233">
    <property type="term" value="F:peptidase activity"/>
    <property type="evidence" value="ECO:0007669"/>
    <property type="project" value="UniProtKB-KW"/>
</dbReference>
<accession>A0AAF0WBK2</accession>
<dbReference type="EMBL" id="CP093344">
    <property type="protein sequence ID" value="WOG86064.1"/>
    <property type="molecule type" value="Genomic_DNA"/>
</dbReference>
<sequence>MSIEEAIGALKAHEERVKGTVTTNDMQLMLTEEEWRKRDNEGEKLFLTREEWLKKSSRGVSSGASGQKGCGNRDKSQVRCFNCGILGHYAAECRKPRRARELKQEVNIATIEDDEPALLLAKLDKTEKNLVLLNNEEVKPKLVASGHEKVGESNIWYSDNGASNHMTGHKSKFNVLNEEISGNVRFGDGSTIKIEGKGTIKFRCKNGEERTLYDVYYIPTLCNNIISLGQLSEGGNKIVISGNLLRVYDNHEKLLMKVPRSNNRLYRILIEPCDNVCMLSKSEDVSWLWHTRLGHVNFQAMELMSKKKMVKGMPDMAQPKGICSGCLMAKQVRKSFPSQSNFKASHALELIHGDLCGPITPTTLAGNRYFFSVG</sequence>
<gene>
    <name evidence="3" type="ORF">DCAR_0205261</name>
</gene>
<dbReference type="PANTHER" id="PTHR42648">
    <property type="entry name" value="TRANSPOSASE, PUTATIVE-RELATED"/>
    <property type="match status" value="1"/>
</dbReference>
<evidence type="ECO:0000313" key="4">
    <source>
        <dbReference type="Proteomes" id="UP000077755"/>
    </source>
</evidence>
<keyword evidence="4" id="KW-1185">Reference proteome</keyword>
<dbReference type="AlphaFoldDB" id="A0AAF0WBK2"/>
<reference evidence="3" key="1">
    <citation type="journal article" date="2016" name="Nat. Genet.">
        <title>A high-quality carrot genome assembly provides new insights into carotenoid accumulation and asterid genome evolution.</title>
        <authorList>
            <person name="Iorizzo M."/>
            <person name="Ellison S."/>
            <person name="Senalik D."/>
            <person name="Zeng P."/>
            <person name="Satapoomin P."/>
            <person name="Huang J."/>
            <person name="Bowman M."/>
            <person name="Iovene M."/>
            <person name="Sanseverino W."/>
            <person name="Cavagnaro P."/>
            <person name="Yildiz M."/>
            <person name="Macko-Podgorni A."/>
            <person name="Moranska E."/>
            <person name="Grzebelus E."/>
            <person name="Grzebelus D."/>
            <person name="Ashrafi H."/>
            <person name="Zheng Z."/>
            <person name="Cheng S."/>
            <person name="Spooner D."/>
            <person name="Van Deynze A."/>
            <person name="Simon P."/>
        </authorList>
    </citation>
    <scope>NUCLEOTIDE SEQUENCE</scope>
    <source>
        <tissue evidence="3">Leaf</tissue>
    </source>
</reference>
<reference evidence="3" key="2">
    <citation type="submission" date="2022-03" db="EMBL/GenBank/DDBJ databases">
        <title>Draft title - Genomic analysis of global carrot germplasm unveils the trajectory of domestication and the origin of high carotenoid orange carrot.</title>
        <authorList>
            <person name="Iorizzo M."/>
            <person name="Ellison S."/>
            <person name="Senalik D."/>
            <person name="Macko-Podgorni A."/>
            <person name="Grzebelus D."/>
            <person name="Bostan H."/>
            <person name="Rolling W."/>
            <person name="Curaba J."/>
            <person name="Simon P."/>
        </authorList>
    </citation>
    <scope>NUCLEOTIDE SEQUENCE</scope>
    <source>
        <tissue evidence="3">Leaf</tissue>
    </source>
</reference>
<dbReference type="Pfam" id="PF22936">
    <property type="entry name" value="Pol_BBD"/>
    <property type="match status" value="1"/>
</dbReference>
<organism evidence="3 4">
    <name type="scientific">Daucus carota subsp. sativus</name>
    <name type="common">Carrot</name>
    <dbReference type="NCBI Taxonomy" id="79200"/>
    <lineage>
        <taxon>Eukaryota</taxon>
        <taxon>Viridiplantae</taxon>
        <taxon>Streptophyta</taxon>
        <taxon>Embryophyta</taxon>
        <taxon>Tracheophyta</taxon>
        <taxon>Spermatophyta</taxon>
        <taxon>Magnoliopsida</taxon>
        <taxon>eudicotyledons</taxon>
        <taxon>Gunneridae</taxon>
        <taxon>Pentapetalae</taxon>
        <taxon>asterids</taxon>
        <taxon>campanulids</taxon>
        <taxon>Apiales</taxon>
        <taxon>Apiaceae</taxon>
        <taxon>Apioideae</taxon>
        <taxon>Scandiceae</taxon>
        <taxon>Daucinae</taxon>
        <taxon>Daucus</taxon>
        <taxon>Daucus sect. Daucus</taxon>
    </lineage>
</organism>
<dbReference type="Pfam" id="PF13976">
    <property type="entry name" value="gag_pre-integrs"/>
    <property type="match status" value="1"/>
</dbReference>
<dbReference type="Gene3D" id="4.10.60.10">
    <property type="entry name" value="Zinc finger, CCHC-type"/>
    <property type="match status" value="1"/>
</dbReference>
<dbReference type="GO" id="GO:0003676">
    <property type="term" value="F:nucleic acid binding"/>
    <property type="evidence" value="ECO:0007669"/>
    <property type="project" value="InterPro"/>
</dbReference>
<evidence type="ECO:0000256" key="1">
    <source>
        <dbReference type="ARBA" id="ARBA00022670"/>
    </source>
</evidence>